<dbReference type="Gene3D" id="3.60.20.10">
    <property type="entry name" value="Glutamine Phosphoribosylpyrophosphate, subunit 1, domain 1"/>
    <property type="match status" value="1"/>
</dbReference>
<comment type="caution">
    <text evidence="3">The sequence shown here is derived from an EMBL/GenBank/DDBJ whole genome shotgun (WGS) entry which is preliminary data.</text>
</comment>
<dbReference type="EMBL" id="JADFUA010000006">
    <property type="protein sequence ID" value="MBE9609862.1"/>
    <property type="molecule type" value="Genomic_DNA"/>
</dbReference>
<evidence type="ECO:0000313" key="3">
    <source>
        <dbReference type="EMBL" id="MBE9609862.1"/>
    </source>
</evidence>
<keyword evidence="4" id="KW-1185">Reference proteome</keyword>
<protein>
    <submittedName>
        <fullName evidence="3">Class II glutamine amidotransferase</fullName>
    </submittedName>
</protein>
<dbReference type="RefSeq" id="WP_194116392.1">
    <property type="nucleotide sequence ID" value="NZ_JADFUA010000006.1"/>
</dbReference>
<dbReference type="AlphaFoldDB" id="A0A8J7K2C8"/>
<evidence type="ECO:0000313" key="4">
    <source>
        <dbReference type="Proteomes" id="UP000604481"/>
    </source>
</evidence>
<dbReference type="PANTHER" id="PTHR42824:SF1">
    <property type="entry name" value="GLUTAMINE AMIDOTRANSFERASE YAFJ-RELATED"/>
    <property type="match status" value="1"/>
</dbReference>
<accession>A0A8J7K2C8</accession>
<dbReference type="InterPro" id="IPR029055">
    <property type="entry name" value="Ntn_hydrolases_N"/>
</dbReference>
<dbReference type="InterPro" id="IPR026869">
    <property type="entry name" value="EgtC-like"/>
</dbReference>
<dbReference type="Proteomes" id="UP000604481">
    <property type="component" value="Unassembled WGS sequence"/>
</dbReference>
<dbReference type="Pfam" id="PF13230">
    <property type="entry name" value="GATase_4"/>
    <property type="match status" value="1"/>
</dbReference>
<keyword evidence="1 3" id="KW-0315">Glutamine amidotransferase</keyword>
<proteinExistence type="predicted"/>
<dbReference type="SUPFAM" id="SSF56235">
    <property type="entry name" value="N-terminal nucleophile aminohydrolases (Ntn hydrolases)"/>
    <property type="match status" value="1"/>
</dbReference>
<dbReference type="CDD" id="cd01908">
    <property type="entry name" value="YafJ"/>
    <property type="match status" value="1"/>
</dbReference>
<organism evidence="3 4">
    <name type="scientific">Chitinilyticum piscinae</name>
    <dbReference type="NCBI Taxonomy" id="2866724"/>
    <lineage>
        <taxon>Bacteria</taxon>
        <taxon>Pseudomonadati</taxon>
        <taxon>Pseudomonadota</taxon>
        <taxon>Betaproteobacteria</taxon>
        <taxon>Neisseriales</taxon>
        <taxon>Chitinibacteraceae</taxon>
        <taxon>Chitinilyticum</taxon>
    </lineage>
</organism>
<feature type="domain" description="Glutamine amidotransferase type-2" evidence="2">
    <location>
        <begin position="2"/>
        <end position="253"/>
    </location>
</feature>
<dbReference type="PROSITE" id="PS51278">
    <property type="entry name" value="GATASE_TYPE_2"/>
    <property type="match status" value="1"/>
</dbReference>
<dbReference type="PANTHER" id="PTHR42824">
    <property type="entry name" value="GLUTAMINE AMIDOTRANSFERASE"/>
    <property type="match status" value="1"/>
</dbReference>
<gene>
    <name evidence="3" type="ORF">INR99_10930</name>
</gene>
<dbReference type="InterPro" id="IPR017932">
    <property type="entry name" value="GATase_2_dom"/>
</dbReference>
<sequence length="253" mass="28364">MCQLLAMNCNVPTDIAFSFEGFRRRGGQTDQHGDGWGIGFFEDDGWRVFLDHLPSATSPVAEFIRNYPIKSHNVVAHIRKATQGKVSLANTHPFRRELWGEEWLFAHNGNLADFTYHGTRFQAIGNTDSEQAFCLLLDQLAERFPTKPAHGELAHEFARIAGSLTTYGTFNCLLAVGRQLYTHCSTQLHYLVRQAPFSTAHLKDADVSIDFSRHTTPDDRVAIIATLPLTDNECWSAFQSGEVACFEDGSRVL</sequence>
<name>A0A8J7K2C8_9NEIS</name>
<evidence type="ECO:0000259" key="2">
    <source>
        <dbReference type="PROSITE" id="PS51278"/>
    </source>
</evidence>
<reference evidence="3 4" key="1">
    <citation type="submission" date="2020-10" db="EMBL/GenBank/DDBJ databases">
        <title>The genome sequence of Chitinilyticum litopenaei 4Y14.</title>
        <authorList>
            <person name="Liu Y."/>
        </authorList>
    </citation>
    <scope>NUCLEOTIDE SEQUENCE [LARGE SCALE GENOMIC DNA]</scope>
    <source>
        <strain evidence="3 4">4Y14</strain>
    </source>
</reference>
<evidence type="ECO:0000256" key="1">
    <source>
        <dbReference type="ARBA" id="ARBA00022962"/>
    </source>
</evidence>